<feature type="transmembrane region" description="Helical" evidence="1">
    <location>
        <begin position="58"/>
        <end position="78"/>
    </location>
</feature>
<dbReference type="Proteomes" id="UP000038200">
    <property type="component" value="Unassembled WGS sequence"/>
</dbReference>
<keyword evidence="1" id="KW-0472">Membrane</keyword>
<name>A0A0B7IHU7_9FLAO</name>
<dbReference type="PANTHER" id="PTHR14969:SF13">
    <property type="entry name" value="AT30094P"/>
    <property type="match status" value="1"/>
</dbReference>
<feature type="transmembrane region" description="Helical" evidence="1">
    <location>
        <begin position="106"/>
        <end position="126"/>
    </location>
</feature>
<keyword evidence="1" id="KW-1133">Transmembrane helix</keyword>
<dbReference type="InterPro" id="IPR036938">
    <property type="entry name" value="PAP2/HPO_sf"/>
</dbReference>
<dbReference type="CDD" id="cd03395">
    <property type="entry name" value="PAP2_like_4"/>
    <property type="match status" value="1"/>
</dbReference>
<dbReference type="InterPro" id="IPR000326">
    <property type="entry name" value="PAP2/HPO"/>
</dbReference>
<dbReference type="Gene3D" id="1.20.144.10">
    <property type="entry name" value="Phosphatidic acid phosphatase type 2/haloperoxidase"/>
    <property type="match status" value="2"/>
</dbReference>
<dbReference type="GO" id="GO:0050380">
    <property type="term" value="F:undecaprenyl-diphosphatase activity"/>
    <property type="evidence" value="ECO:0007669"/>
    <property type="project" value="UniProtKB-EC"/>
</dbReference>
<dbReference type="Pfam" id="PF01569">
    <property type="entry name" value="PAP2"/>
    <property type="match status" value="1"/>
</dbReference>
<dbReference type="RefSeq" id="WP_042005354.1">
    <property type="nucleotide sequence ID" value="NZ_CDOL01000008.1"/>
</dbReference>
<dbReference type="SMART" id="SM00014">
    <property type="entry name" value="acidPPc"/>
    <property type="match status" value="1"/>
</dbReference>
<dbReference type="EMBL" id="CDOL01000008">
    <property type="protein sequence ID" value="CEN50154.1"/>
    <property type="molecule type" value="Genomic_DNA"/>
</dbReference>
<evidence type="ECO:0000313" key="3">
    <source>
        <dbReference type="EMBL" id="CEN50154.1"/>
    </source>
</evidence>
<reference evidence="3 4" key="1">
    <citation type="submission" date="2015-01" db="EMBL/GenBank/DDBJ databases">
        <authorList>
            <person name="Xiang T."/>
            <person name="Song Y."/>
            <person name="Huang L."/>
            <person name="Wang B."/>
            <person name="Wu P."/>
        </authorList>
    </citation>
    <scope>NUCLEOTIDE SEQUENCE [LARGE SCALE GENOMIC DNA]</scope>
    <source>
        <strain evidence="3 4">CcD93</strain>
    </source>
</reference>
<keyword evidence="1" id="KW-0812">Transmembrane</keyword>
<dbReference type="SUPFAM" id="SSF48317">
    <property type="entry name" value="Acid phosphatase/Vanadium-dependent haloperoxidase"/>
    <property type="match status" value="1"/>
</dbReference>
<sequence length="187" mass="21867">MFEYIIEKDKELFLYLNGLGSEHWDIFWLFISHKFSALPLYVLLLFFCFKYFKWKKTIVILVCVALMIVATDQLANVFKYGFERLRPCHDESLISQMRLIICGGKYGYFSAHAASSMAVAVFFGKLFRKKIKWLFLVLLLWSFLVGYSRIYLGVHFPGDVLTGFIIGGLLGFVFYLIQTGRYEHKTM</sequence>
<dbReference type="EC" id="3.6.1.27" evidence="3"/>
<feature type="transmembrane region" description="Helical" evidence="1">
    <location>
        <begin position="160"/>
        <end position="177"/>
    </location>
</feature>
<keyword evidence="3" id="KW-0378">Hydrolase</keyword>
<feature type="domain" description="Phosphatidic acid phosphatase type 2/haloperoxidase" evidence="2">
    <location>
        <begin position="60"/>
        <end position="175"/>
    </location>
</feature>
<evidence type="ECO:0000256" key="1">
    <source>
        <dbReference type="SAM" id="Phobius"/>
    </source>
</evidence>
<dbReference type="OrthoDB" id="9789113at2"/>
<accession>A0A0B7IHU7</accession>
<gene>
    <name evidence="3" type="ORF">CCAND93_1050002</name>
</gene>
<proteinExistence type="predicted"/>
<feature type="transmembrane region" description="Helical" evidence="1">
    <location>
        <begin position="26"/>
        <end position="46"/>
    </location>
</feature>
<dbReference type="AlphaFoldDB" id="A0A0B7IHU7"/>
<evidence type="ECO:0000313" key="4">
    <source>
        <dbReference type="Proteomes" id="UP000038200"/>
    </source>
</evidence>
<protein>
    <submittedName>
        <fullName evidence="3">Dolicholpyrophosphatase</fullName>
        <ecNumber evidence="3">3.6.1.27</ecNumber>
    </submittedName>
</protein>
<dbReference type="STRING" id="1848903.CCAND38_950007"/>
<feature type="transmembrane region" description="Helical" evidence="1">
    <location>
        <begin position="133"/>
        <end position="154"/>
    </location>
</feature>
<organism evidence="3 4">
    <name type="scientific">Capnocytophaga canis</name>
    <dbReference type="NCBI Taxonomy" id="1848903"/>
    <lineage>
        <taxon>Bacteria</taxon>
        <taxon>Pseudomonadati</taxon>
        <taxon>Bacteroidota</taxon>
        <taxon>Flavobacteriia</taxon>
        <taxon>Flavobacteriales</taxon>
        <taxon>Flavobacteriaceae</taxon>
        <taxon>Capnocytophaga</taxon>
    </lineage>
</organism>
<evidence type="ECO:0000259" key="2">
    <source>
        <dbReference type="SMART" id="SM00014"/>
    </source>
</evidence>
<dbReference type="PANTHER" id="PTHR14969">
    <property type="entry name" value="SPHINGOSINE-1-PHOSPHATE PHOSPHOHYDROLASE"/>
    <property type="match status" value="1"/>
</dbReference>